<keyword evidence="2" id="KW-1185">Reference proteome</keyword>
<comment type="caution">
    <text evidence="1">The sequence shown here is derived from an EMBL/GenBank/DDBJ whole genome shotgun (WGS) entry which is preliminary data.</text>
</comment>
<dbReference type="EMBL" id="JAFBIT010000002">
    <property type="protein sequence ID" value="MCF2652314.1"/>
    <property type="molecule type" value="Genomic_DNA"/>
</dbReference>
<evidence type="ECO:0000313" key="1">
    <source>
        <dbReference type="EMBL" id="MCF2652314.1"/>
    </source>
</evidence>
<dbReference type="RefSeq" id="WP_235323374.1">
    <property type="nucleotide sequence ID" value="NZ_JAFBIT010000002.1"/>
</dbReference>
<name>A0ABS9CMG4_9FIRM</name>
<accession>A0ABS9CMG4</accession>
<dbReference type="Proteomes" id="UP001299220">
    <property type="component" value="Unassembled WGS sequence"/>
</dbReference>
<organism evidence="1 2">
    <name type="scientific">Anaeromassilibacillus senegalensis</name>
    <dbReference type="NCBI Taxonomy" id="1673717"/>
    <lineage>
        <taxon>Bacteria</taxon>
        <taxon>Bacillati</taxon>
        <taxon>Bacillota</taxon>
        <taxon>Clostridia</taxon>
        <taxon>Eubacteriales</taxon>
        <taxon>Acutalibacteraceae</taxon>
        <taxon>Anaeromassilibacillus</taxon>
    </lineage>
</organism>
<sequence>MSGSSFFAIEFAGFKHPSADWAHSRSPACFGLEQDAPQGFGNFLRNAIFSKAPFKSVQYINGQTDDPEAECR</sequence>
<reference evidence="1 2" key="1">
    <citation type="submission" date="2020-12" db="EMBL/GenBank/DDBJ databases">
        <title>Whole genome sequences of gut porcine anaerobes.</title>
        <authorList>
            <person name="Kubasova T."/>
            <person name="Jahodarova E."/>
            <person name="Rychlik I."/>
        </authorList>
    </citation>
    <scope>NUCLEOTIDE SEQUENCE [LARGE SCALE GENOMIC DNA]</scope>
    <source>
        <strain evidence="1 2">An867</strain>
    </source>
</reference>
<gene>
    <name evidence="1" type="ORF">JQM67_06850</name>
</gene>
<protein>
    <submittedName>
        <fullName evidence="1">Uncharacterized protein</fullName>
    </submittedName>
</protein>
<evidence type="ECO:0000313" key="2">
    <source>
        <dbReference type="Proteomes" id="UP001299220"/>
    </source>
</evidence>
<proteinExistence type="predicted"/>